<protein>
    <submittedName>
        <fullName evidence="4">SH3 domain-containing protein</fullName>
    </submittedName>
</protein>
<evidence type="ECO:0000313" key="4">
    <source>
        <dbReference type="EMBL" id="QNP55785.1"/>
    </source>
</evidence>
<dbReference type="InterPro" id="IPR003646">
    <property type="entry name" value="SH3-like_bac-type"/>
</dbReference>
<feature type="domain" description="SH3b" evidence="3">
    <location>
        <begin position="144"/>
        <end position="208"/>
    </location>
</feature>
<feature type="compositionally biased region" description="Low complexity" evidence="1">
    <location>
        <begin position="124"/>
        <end position="137"/>
    </location>
</feature>
<evidence type="ECO:0000259" key="3">
    <source>
        <dbReference type="PROSITE" id="PS51781"/>
    </source>
</evidence>
<dbReference type="EMBL" id="CP060789">
    <property type="protein sequence ID" value="QNP55785.1"/>
    <property type="molecule type" value="Genomic_DNA"/>
</dbReference>
<gene>
    <name evidence="4" type="ORF">H9L22_16915</name>
</gene>
<dbReference type="PROSITE" id="PS51781">
    <property type="entry name" value="SH3B"/>
    <property type="match status" value="1"/>
</dbReference>
<keyword evidence="2" id="KW-1133">Transmembrane helix</keyword>
<accession>A0A7H0H5G9</accession>
<proteinExistence type="predicted"/>
<feature type="transmembrane region" description="Helical" evidence="2">
    <location>
        <begin position="38"/>
        <end position="60"/>
    </location>
</feature>
<organism evidence="4 5">
    <name type="scientific">Tessaracoccus defluvii</name>
    <dbReference type="NCBI Taxonomy" id="1285901"/>
    <lineage>
        <taxon>Bacteria</taxon>
        <taxon>Bacillati</taxon>
        <taxon>Actinomycetota</taxon>
        <taxon>Actinomycetes</taxon>
        <taxon>Propionibacteriales</taxon>
        <taxon>Propionibacteriaceae</taxon>
        <taxon>Tessaracoccus</taxon>
    </lineage>
</organism>
<name>A0A7H0H5G9_9ACTN</name>
<dbReference type="RefSeq" id="WP_187720914.1">
    <property type="nucleotide sequence ID" value="NZ_BAABBL010000010.1"/>
</dbReference>
<dbReference type="Pfam" id="PF08239">
    <property type="entry name" value="SH3_3"/>
    <property type="match status" value="1"/>
</dbReference>
<dbReference type="Gene3D" id="2.30.30.40">
    <property type="entry name" value="SH3 Domains"/>
    <property type="match status" value="1"/>
</dbReference>
<evidence type="ECO:0000256" key="1">
    <source>
        <dbReference type="SAM" id="MobiDB-lite"/>
    </source>
</evidence>
<dbReference type="SMART" id="SM00287">
    <property type="entry name" value="SH3b"/>
    <property type="match status" value="1"/>
</dbReference>
<evidence type="ECO:0000256" key="2">
    <source>
        <dbReference type="SAM" id="Phobius"/>
    </source>
</evidence>
<feature type="region of interest" description="Disordered" evidence="1">
    <location>
        <begin position="76"/>
        <end position="145"/>
    </location>
</feature>
<reference evidence="4 5" key="1">
    <citation type="submission" date="2020-08" db="EMBL/GenBank/DDBJ databases">
        <title>Genome sequence of Tessaracoccus defluvii JCM 17540T.</title>
        <authorList>
            <person name="Hyun D.-W."/>
            <person name="Bae J.-W."/>
        </authorList>
    </citation>
    <scope>NUCLEOTIDE SEQUENCE [LARGE SCALE GENOMIC DNA]</scope>
    <source>
        <strain evidence="4 5">JCM 17540</strain>
    </source>
</reference>
<dbReference type="AlphaFoldDB" id="A0A7H0H5G9"/>
<dbReference type="KEGG" id="tdf:H9L22_16915"/>
<dbReference type="InterPro" id="IPR058593">
    <property type="entry name" value="ARB_07466-like_C"/>
</dbReference>
<sequence length="341" mass="35166">MAQARRAAEADESPVVELGTVSVARRSAAPRRPSRRRVVVPLAVLASVSLGASLVIGPLGHQGVESTDPTMAAPMRVSRDEVRPELSPSASPSPTVSASPSVIPNATPSATSTAAPTPSPSASPAPAAAAAKAAPAPDYTTLGEDAGTRYATDSVNVRSGPGTGYDAFTTLASGRQVTITERTADGWQQVSLKGKPGWIKATFLSETAPKASGGSSSGDSGFSDAQCKKAGGLEQNLTSRTASVLRALCAKFPGVSSYGGYRPGSGSYHGSGQAIDVMVSGDYGWQIAKWARSNASSLGVIEVIYQQQIWTSQRSGDGWRSMSDRGSASANHWDHVHISVR</sequence>
<dbReference type="Proteomes" id="UP000516117">
    <property type="component" value="Chromosome"/>
</dbReference>
<dbReference type="Pfam" id="PF26571">
    <property type="entry name" value="VldE"/>
    <property type="match status" value="1"/>
</dbReference>
<evidence type="ECO:0000313" key="5">
    <source>
        <dbReference type="Proteomes" id="UP000516117"/>
    </source>
</evidence>
<keyword evidence="5" id="KW-1185">Reference proteome</keyword>
<feature type="compositionally biased region" description="Low complexity" evidence="1">
    <location>
        <begin position="87"/>
        <end position="116"/>
    </location>
</feature>
<keyword evidence="2" id="KW-0812">Transmembrane</keyword>
<keyword evidence="2" id="KW-0472">Membrane</keyword>